<evidence type="ECO:0000256" key="2">
    <source>
        <dbReference type="ARBA" id="ARBA00022491"/>
    </source>
</evidence>
<proteinExistence type="predicted"/>
<dbReference type="InterPro" id="IPR050313">
    <property type="entry name" value="Carb_Metab_HTH_regulators"/>
</dbReference>
<dbReference type="SUPFAM" id="SSF100950">
    <property type="entry name" value="NagB/RpiA/CoA transferase-like"/>
    <property type="match status" value="1"/>
</dbReference>
<keyword evidence="9" id="KW-1185">Reference proteome</keyword>
<dbReference type="InterPro" id="IPR018356">
    <property type="entry name" value="Tscrpt_reg_HTH_DeoR_CS"/>
</dbReference>
<keyword evidence="3" id="KW-0805">Transcription regulation</keyword>
<dbReference type="InterPro" id="IPR036390">
    <property type="entry name" value="WH_DNA-bd_sf"/>
</dbReference>
<evidence type="ECO:0000256" key="5">
    <source>
        <dbReference type="ARBA" id="ARBA00023163"/>
    </source>
</evidence>
<sequence>MLKEERHRRILELLRNEGRVVASELPRRIDVSGHTVRRDLAELAAEGHLQRVHGGAVARSPVAGTYASRERQQVAGKAAVARAAVTLLQPDAIAIVDGGTTALALVEAIPLDHRGTVITHSPLVAAALAARPGVEVVIAGGTLDARAMVAVGAQTIRAYAAVTADVCFLGVWSVSAATGISSRYHEEAEVRRVMVERADTVVALASADKLNTVAPFQSAPATAITHLATESAATVPDEPLRPLRELGIEIVRPPR</sequence>
<comment type="caution">
    <text evidence="8">The sequence shown here is derived from an EMBL/GenBank/DDBJ whole genome shotgun (WGS) entry which is preliminary data.</text>
</comment>
<feature type="domain" description="HTH deoR-type" evidence="7">
    <location>
        <begin position="3"/>
        <end position="58"/>
    </location>
</feature>
<comment type="function">
    <text evidence="6">Repressor of the lactose catabolism operon. Galactose-6-phosphate is the inducer.</text>
</comment>
<dbReference type="SMART" id="SM01134">
    <property type="entry name" value="DeoRC"/>
    <property type="match status" value="1"/>
</dbReference>
<name>A0ABU4HQ92_9ACTN</name>
<dbReference type="PANTHER" id="PTHR30363">
    <property type="entry name" value="HTH-TYPE TRANSCRIPTIONAL REGULATOR SRLR-RELATED"/>
    <property type="match status" value="1"/>
</dbReference>
<dbReference type="EMBL" id="JAWSTH010000032">
    <property type="protein sequence ID" value="MDW5595404.1"/>
    <property type="molecule type" value="Genomic_DNA"/>
</dbReference>
<gene>
    <name evidence="8" type="ORF">R7226_13730</name>
</gene>
<dbReference type="PROSITE" id="PS00894">
    <property type="entry name" value="HTH_DEOR_1"/>
    <property type="match status" value="1"/>
</dbReference>
<dbReference type="Pfam" id="PF08220">
    <property type="entry name" value="HTH_DeoR"/>
    <property type="match status" value="1"/>
</dbReference>
<dbReference type="PANTHER" id="PTHR30363:SF4">
    <property type="entry name" value="GLYCEROL-3-PHOSPHATE REGULON REPRESSOR"/>
    <property type="match status" value="1"/>
</dbReference>
<dbReference type="PROSITE" id="PS51000">
    <property type="entry name" value="HTH_DEOR_2"/>
    <property type="match status" value="1"/>
</dbReference>
<dbReference type="Gene3D" id="1.10.10.10">
    <property type="entry name" value="Winged helix-like DNA-binding domain superfamily/Winged helix DNA-binding domain"/>
    <property type="match status" value="1"/>
</dbReference>
<evidence type="ECO:0000256" key="4">
    <source>
        <dbReference type="ARBA" id="ARBA00023125"/>
    </source>
</evidence>
<dbReference type="PRINTS" id="PR00037">
    <property type="entry name" value="HTHLACR"/>
</dbReference>
<keyword evidence="2" id="KW-0678">Repressor</keyword>
<evidence type="ECO:0000256" key="3">
    <source>
        <dbReference type="ARBA" id="ARBA00023015"/>
    </source>
</evidence>
<dbReference type="RefSeq" id="WP_318597738.1">
    <property type="nucleotide sequence ID" value="NZ_JAWSTH010000032.1"/>
</dbReference>
<evidence type="ECO:0000313" key="9">
    <source>
        <dbReference type="Proteomes" id="UP001284601"/>
    </source>
</evidence>
<accession>A0ABU4HQ92</accession>
<keyword evidence="5" id="KW-0804">Transcription</keyword>
<dbReference type="Pfam" id="PF00455">
    <property type="entry name" value="DeoRC"/>
    <property type="match status" value="1"/>
</dbReference>
<dbReference type="SMART" id="SM00420">
    <property type="entry name" value="HTH_DEOR"/>
    <property type="match status" value="1"/>
</dbReference>
<organism evidence="8 9">
    <name type="scientific">Conexibacter stalactiti</name>
    <dbReference type="NCBI Taxonomy" id="1940611"/>
    <lineage>
        <taxon>Bacteria</taxon>
        <taxon>Bacillati</taxon>
        <taxon>Actinomycetota</taxon>
        <taxon>Thermoleophilia</taxon>
        <taxon>Solirubrobacterales</taxon>
        <taxon>Conexibacteraceae</taxon>
        <taxon>Conexibacter</taxon>
    </lineage>
</organism>
<evidence type="ECO:0000256" key="6">
    <source>
        <dbReference type="ARBA" id="ARBA00024937"/>
    </source>
</evidence>
<keyword evidence="4 8" id="KW-0238">DNA-binding</keyword>
<dbReference type="GO" id="GO:0003677">
    <property type="term" value="F:DNA binding"/>
    <property type="evidence" value="ECO:0007669"/>
    <property type="project" value="UniProtKB-KW"/>
</dbReference>
<evidence type="ECO:0000256" key="1">
    <source>
        <dbReference type="ARBA" id="ARBA00021390"/>
    </source>
</evidence>
<dbReference type="Proteomes" id="UP001284601">
    <property type="component" value="Unassembled WGS sequence"/>
</dbReference>
<reference evidence="9" key="1">
    <citation type="submission" date="2023-07" db="EMBL/GenBank/DDBJ databases">
        <title>Conexibacter stalactiti sp. nov., isolated from stalactites in a lava cave and emended description of the genus Conexibacter.</title>
        <authorList>
            <person name="Lee S.D."/>
        </authorList>
    </citation>
    <scope>NUCLEOTIDE SEQUENCE [LARGE SCALE GENOMIC DNA]</scope>
    <source>
        <strain evidence="9">KCTC 39840</strain>
    </source>
</reference>
<dbReference type="SUPFAM" id="SSF46785">
    <property type="entry name" value="Winged helix' DNA-binding domain"/>
    <property type="match status" value="1"/>
</dbReference>
<protein>
    <recommendedName>
        <fullName evidence="1">Lactose phosphotransferase system repressor</fullName>
    </recommendedName>
</protein>
<evidence type="ECO:0000259" key="7">
    <source>
        <dbReference type="PROSITE" id="PS51000"/>
    </source>
</evidence>
<evidence type="ECO:0000313" key="8">
    <source>
        <dbReference type="EMBL" id="MDW5595404.1"/>
    </source>
</evidence>
<dbReference type="InterPro" id="IPR014036">
    <property type="entry name" value="DeoR-like_C"/>
</dbReference>
<dbReference type="InterPro" id="IPR037171">
    <property type="entry name" value="NagB/RpiA_transferase-like"/>
</dbReference>
<dbReference type="InterPro" id="IPR001034">
    <property type="entry name" value="DeoR_HTH"/>
</dbReference>
<dbReference type="InterPro" id="IPR036388">
    <property type="entry name" value="WH-like_DNA-bd_sf"/>
</dbReference>